<organism evidence="9">
    <name type="scientific">Salix viminalis</name>
    <name type="common">Common osier</name>
    <name type="synonym">Basket willow</name>
    <dbReference type="NCBI Taxonomy" id="40686"/>
    <lineage>
        <taxon>Eukaryota</taxon>
        <taxon>Viridiplantae</taxon>
        <taxon>Streptophyta</taxon>
        <taxon>Embryophyta</taxon>
        <taxon>Tracheophyta</taxon>
        <taxon>Spermatophyta</taxon>
        <taxon>Magnoliopsida</taxon>
        <taxon>eudicotyledons</taxon>
        <taxon>Gunneridae</taxon>
        <taxon>Pentapetalae</taxon>
        <taxon>rosids</taxon>
        <taxon>fabids</taxon>
        <taxon>Malpighiales</taxon>
        <taxon>Salicaceae</taxon>
        <taxon>Saliceae</taxon>
        <taxon>Salix</taxon>
    </lineage>
</organism>
<evidence type="ECO:0000256" key="3">
    <source>
        <dbReference type="ARBA" id="ARBA00023125"/>
    </source>
</evidence>
<dbReference type="CDD" id="cd00167">
    <property type="entry name" value="SANT"/>
    <property type="match status" value="1"/>
</dbReference>
<dbReference type="Pfam" id="PF00249">
    <property type="entry name" value="Myb_DNA-binding"/>
    <property type="match status" value="1"/>
</dbReference>
<feature type="domain" description="HTH myb-type" evidence="8">
    <location>
        <begin position="197"/>
        <end position="251"/>
    </location>
</feature>
<feature type="domain" description="Myb-like" evidence="7">
    <location>
        <begin position="197"/>
        <end position="247"/>
    </location>
</feature>
<keyword evidence="2" id="KW-0677">Repeat</keyword>
<dbReference type="FunFam" id="1.10.10.60:FF:000515">
    <property type="entry name" value="Transcription factor MYB7"/>
    <property type="match status" value="1"/>
</dbReference>
<sequence>MLSQTRYCDQYLSSQSFNLIESHLNTLSCNSFRSPLRHHSLNPITTKLCALGFQFELFGLIRVLSVTQVLRFNVGGKVVDRVDLIRKKKWPWRLDVLPFAVLYAIWMVTIVPSIDIVDALIVLGGLVSIHVLNLLFNAWSIDFKCFVQYSKVNDIYAADSCKVTPAKFSGSKEVVPLHIRLLRSGKSCRLRWINYLRPDLKRGNFSDEEDELIINLHSLLGNKWSLIATRLPGRTDNEIKNYWNTHIKRKLFSRGIDPQTHRPLSSTTTSSTTSTTTNSTNNKNSNMCTKRITNLKREEQNYSLVQVQPELITMSNIIKVGGSSDSAEDSNSSSGVTTELEVYPKHKLNLELSIGLPCQSQLSSINDLNDSKQANQRHQEQVVTHQSFRTSATPFSSAPAVVHRTACLCTYNRGFKKSVTADSQYRFYRPLDA</sequence>
<dbReference type="InterPro" id="IPR057255">
    <property type="entry name" value="2TM_P5A-ATPase"/>
</dbReference>
<keyword evidence="6" id="KW-0472">Membrane</keyword>
<feature type="transmembrane region" description="Helical" evidence="6">
    <location>
        <begin position="96"/>
        <end position="114"/>
    </location>
</feature>
<keyword evidence="3" id="KW-0238">DNA-binding</keyword>
<evidence type="ECO:0000256" key="2">
    <source>
        <dbReference type="ARBA" id="ARBA00022737"/>
    </source>
</evidence>
<proteinExistence type="predicted"/>
<dbReference type="InterPro" id="IPR009057">
    <property type="entry name" value="Homeodomain-like_sf"/>
</dbReference>
<evidence type="ECO:0000259" key="8">
    <source>
        <dbReference type="PROSITE" id="PS51294"/>
    </source>
</evidence>
<dbReference type="Gene3D" id="1.10.10.60">
    <property type="entry name" value="Homeodomain-like"/>
    <property type="match status" value="2"/>
</dbReference>
<dbReference type="SUPFAM" id="SSF46689">
    <property type="entry name" value="Homeodomain-like"/>
    <property type="match status" value="1"/>
</dbReference>
<feature type="transmembrane region" description="Helical" evidence="6">
    <location>
        <begin position="120"/>
        <end position="141"/>
    </location>
</feature>
<reference evidence="9" key="1">
    <citation type="submission" date="2019-03" db="EMBL/GenBank/DDBJ databases">
        <authorList>
            <person name="Mank J."/>
            <person name="Almeida P."/>
        </authorList>
    </citation>
    <scope>NUCLEOTIDE SEQUENCE</scope>
    <source>
        <strain evidence="9">78183</strain>
    </source>
</reference>
<gene>
    <name evidence="9" type="ORF">SVIM_LOCUS314177</name>
</gene>
<accession>A0A6N2M3W5</accession>
<evidence type="ECO:0000259" key="7">
    <source>
        <dbReference type="PROSITE" id="PS50090"/>
    </source>
</evidence>
<dbReference type="InterPro" id="IPR001005">
    <property type="entry name" value="SANT/Myb"/>
</dbReference>
<feature type="region of interest" description="Disordered" evidence="5">
    <location>
        <begin position="254"/>
        <end position="288"/>
    </location>
</feature>
<name>A0A6N2M3W5_SALVM</name>
<dbReference type="PROSITE" id="PS51294">
    <property type="entry name" value="HTH_MYB"/>
    <property type="match status" value="1"/>
</dbReference>
<evidence type="ECO:0000313" key="9">
    <source>
        <dbReference type="EMBL" id="VFU48224.1"/>
    </source>
</evidence>
<dbReference type="SMART" id="SM00717">
    <property type="entry name" value="SANT"/>
    <property type="match status" value="1"/>
</dbReference>
<dbReference type="InterPro" id="IPR017930">
    <property type="entry name" value="Myb_dom"/>
</dbReference>
<dbReference type="Pfam" id="PF23143">
    <property type="entry name" value="2TM_P5A-ATPase"/>
    <property type="match status" value="1"/>
</dbReference>
<evidence type="ECO:0000256" key="4">
    <source>
        <dbReference type="ARBA" id="ARBA00023242"/>
    </source>
</evidence>
<dbReference type="EMBL" id="CAADRP010001690">
    <property type="protein sequence ID" value="VFU48224.1"/>
    <property type="molecule type" value="Genomic_DNA"/>
</dbReference>
<evidence type="ECO:0000256" key="1">
    <source>
        <dbReference type="ARBA" id="ARBA00004123"/>
    </source>
</evidence>
<dbReference type="PANTHER" id="PTHR47994:SF5">
    <property type="entry name" value="F14D16.11-RELATED"/>
    <property type="match status" value="1"/>
</dbReference>
<dbReference type="PANTHER" id="PTHR47994">
    <property type="entry name" value="F14D16.11-RELATED"/>
    <property type="match status" value="1"/>
</dbReference>
<evidence type="ECO:0008006" key="10">
    <source>
        <dbReference type="Google" id="ProtNLM"/>
    </source>
</evidence>
<dbReference type="GO" id="GO:0003677">
    <property type="term" value="F:DNA binding"/>
    <property type="evidence" value="ECO:0007669"/>
    <property type="project" value="UniProtKB-KW"/>
</dbReference>
<protein>
    <recommendedName>
        <fullName evidence="10">HTH myb-type domain-containing protein</fullName>
    </recommendedName>
</protein>
<keyword evidence="4" id="KW-0539">Nucleus</keyword>
<keyword evidence="6" id="KW-1133">Transmembrane helix</keyword>
<dbReference type="InterPro" id="IPR015495">
    <property type="entry name" value="Myb_TF_plants"/>
</dbReference>
<dbReference type="AlphaFoldDB" id="A0A6N2M3W5"/>
<comment type="subcellular location">
    <subcellularLocation>
        <location evidence="1">Nucleus</location>
    </subcellularLocation>
</comment>
<dbReference type="GO" id="GO:0005634">
    <property type="term" value="C:nucleus"/>
    <property type="evidence" value="ECO:0007669"/>
    <property type="project" value="UniProtKB-SubCell"/>
</dbReference>
<feature type="compositionally biased region" description="Low complexity" evidence="5">
    <location>
        <begin position="265"/>
        <end position="286"/>
    </location>
</feature>
<keyword evidence="6" id="KW-0812">Transmembrane</keyword>
<evidence type="ECO:0000256" key="6">
    <source>
        <dbReference type="SAM" id="Phobius"/>
    </source>
</evidence>
<evidence type="ECO:0000256" key="5">
    <source>
        <dbReference type="SAM" id="MobiDB-lite"/>
    </source>
</evidence>
<dbReference type="PROSITE" id="PS50090">
    <property type="entry name" value="MYB_LIKE"/>
    <property type="match status" value="1"/>
</dbReference>